<evidence type="ECO:0000256" key="2">
    <source>
        <dbReference type="ARBA" id="ARBA00023002"/>
    </source>
</evidence>
<dbReference type="SUPFAM" id="SSF51735">
    <property type="entry name" value="NAD(P)-binding Rossmann-fold domains"/>
    <property type="match status" value="1"/>
</dbReference>
<dbReference type="SMART" id="SM00822">
    <property type="entry name" value="PKS_KR"/>
    <property type="match status" value="1"/>
</dbReference>
<name>A0A3D8L1N7_9BACT</name>
<dbReference type="OrthoDB" id="9775296at2"/>
<evidence type="ECO:0000256" key="3">
    <source>
        <dbReference type="RuleBase" id="RU000363"/>
    </source>
</evidence>
<evidence type="ECO:0000313" key="6">
    <source>
        <dbReference type="EMBL" id="RDV11310.1"/>
    </source>
</evidence>
<protein>
    <submittedName>
        <fullName evidence="6">SDR family NAD(P)-dependent oxidoreductase</fullName>
    </submittedName>
</protein>
<proteinExistence type="inferred from homology"/>
<keyword evidence="4" id="KW-0812">Transmembrane</keyword>
<dbReference type="PRINTS" id="PR00080">
    <property type="entry name" value="SDRFAMILY"/>
</dbReference>
<gene>
    <name evidence="6" type="ORF">DXT99_25085</name>
</gene>
<dbReference type="Gene3D" id="3.40.50.720">
    <property type="entry name" value="NAD(P)-binding Rossmann-like Domain"/>
    <property type="match status" value="1"/>
</dbReference>
<dbReference type="GO" id="GO:0016491">
    <property type="term" value="F:oxidoreductase activity"/>
    <property type="evidence" value="ECO:0007669"/>
    <property type="project" value="UniProtKB-KW"/>
</dbReference>
<keyword evidence="4" id="KW-1133">Transmembrane helix</keyword>
<feature type="domain" description="Ketoreductase" evidence="5">
    <location>
        <begin position="9"/>
        <end position="184"/>
    </location>
</feature>
<evidence type="ECO:0000256" key="1">
    <source>
        <dbReference type="ARBA" id="ARBA00006484"/>
    </source>
</evidence>
<sequence>MKKKDKRGQVMVVTGATSGIGRATALEWARRGGNVVLAARSRNVLEEVASKCETYGGKAHVVQTDVTKEEEVESLAAEAVNAFGKIDVWLNDAAVLIFGEFTQIPTEDFRRILETNLFGFIYGARAAVRQFYKQDYGTLINMGSVSGIVGQPYSVPYSVSKGAIRSLSLSLGQELEGHEHIHVCTVHPSIVDTPVYDLAANYTGRAINPPTSATPPQEVVEAIIKLTKKPKREVFVGKLNLQMRLGRTLSPKLFDKAMRKVIEEFELTEEYAPETKGNLFKPNPRLAAVKGGWLKLEKEGERRTIRKSAGKAALITGLIVGIGWLLKKK</sequence>
<dbReference type="PRINTS" id="PR00081">
    <property type="entry name" value="GDHRDH"/>
</dbReference>
<dbReference type="Proteomes" id="UP000256708">
    <property type="component" value="Unassembled WGS sequence"/>
</dbReference>
<dbReference type="InterPro" id="IPR020904">
    <property type="entry name" value="Sc_DH/Rdtase_CS"/>
</dbReference>
<dbReference type="InterPro" id="IPR057326">
    <property type="entry name" value="KR_dom"/>
</dbReference>
<comment type="similarity">
    <text evidence="1 3">Belongs to the short-chain dehydrogenases/reductases (SDR) family.</text>
</comment>
<keyword evidence="4" id="KW-0472">Membrane</keyword>
<comment type="caution">
    <text evidence="6">The sequence shown here is derived from an EMBL/GenBank/DDBJ whole genome shotgun (WGS) entry which is preliminary data.</text>
</comment>
<dbReference type="AlphaFoldDB" id="A0A3D8L1N7"/>
<feature type="transmembrane region" description="Helical" evidence="4">
    <location>
        <begin position="308"/>
        <end position="326"/>
    </location>
</feature>
<keyword evidence="2" id="KW-0560">Oxidoreductase</keyword>
<dbReference type="NCBIfam" id="NF005495">
    <property type="entry name" value="PRK07109.1"/>
    <property type="match status" value="1"/>
</dbReference>
<evidence type="ECO:0000256" key="4">
    <source>
        <dbReference type="SAM" id="Phobius"/>
    </source>
</evidence>
<reference evidence="7" key="1">
    <citation type="submission" date="2018-08" db="EMBL/GenBank/DDBJ databases">
        <authorList>
            <person name="Liu Z.-W."/>
            <person name="Du Z.-J."/>
        </authorList>
    </citation>
    <scope>NUCLEOTIDE SEQUENCE [LARGE SCALE GENOMIC DNA]</scope>
    <source>
        <strain evidence="7">H4X</strain>
    </source>
</reference>
<dbReference type="PANTHER" id="PTHR44196:SF1">
    <property type="entry name" value="DEHYDROGENASE_REDUCTASE SDR FAMILY MEMBER 7B"/>
    <property type="match status" value="1"/>
</dbReference>
<dbReference type="GO" id="GO:0016020">
    <property type="term" value="C:membrane"/>
    <property type="evidence" value="ECO:0007669"/>
    <property type="project" value="TreeGrafter"/>
</dbReference>
<dbReference type="PANTHER" id="PTHR44196">
    <property type="entry name" value="DEHYDROGENASE/REDUCTASE SDR FAMILY MEMBER 7B"/>
    <property type="match status" value="1"/>
</dbReference>
<dbReference type="RefSeq" id="WP_115568343.1">
    <property type="nucleotide sequence ID" value="NZ_QRGR01000044.1"/>
</dbReference>
<dbReference type="EMBL" id="QRGR01000044">
    <property type="protein sequence ID" value="RDV11310.1"/>
    <property type="molecule type" value="Genomic_DNA"/>
</dbReference>
<evidence type="ECO:0000259" key="5">
    <source>
        <dbReference type="SMART" id="SM00822"/>
    </source>
</evidence>
<organism evidence="6 7">
    <name type="scientific">Pontibacter diazotrophicus</name>
    <dbReference type="NCBI Taxonomy" id="1400979"/>
    <lineage>
        <taxon>Bacteria</taxon>
        <taxon>Pseudomonadati</taxon>
        <taxon>Bacteroidota</taxon>
        <taxon>Cytophagia</taxon>
        <taxon>Cytophagales</taxon>
        <taxon>Hymenobacteraceae</taxon>
        <taxon>Pontibacter</taxon>
    </lineage>
</organism>
<keyword evidence="7" id="KW-1185">Reference proteome</keyword>
<dbReference type="InterPro" id="IPR002347">
    <property type="entry name" value="SDR_fam"/>
</dbReference>
<dbReference type="PROSITE" id="PS00061">
    <property type="entry name" value="ADH_SHORT"/>
    <property type="match status" value="1"/>
</dbReference>
<evidence type="ECO:0000313" key="7">
    <source>
        <dbReference type="Proteomes" id="UP000256708"/>
    </source>
</evidence>
<accession>A0A3D8L1N7</accession>
<dbReference type="InterPro" id="IPR036291">
    <property type="entry name" value="NAD(P)-bd_dom_sf"/>
</dbReference>
<dbReference type="Pfam" id="PF00106">
    <property type="entry name" value="adh_short"/>
    <property type="match status" value="1"/>
</dbReference>